<dbReference type="InterPro" id="IPR011761">
    <property type="entry name" value="ATP-grasp"/>
</dbReference>
<dbReference type="FunFam" id="3.30.470.20:FF:000008">
    <property type="entry name" value="D-alanine--D-alanine ligase"/>
    <property type="match status" value="1"/>
</dbReference>
<evidence type="ECO:0000256" key="21">
    <source>
        <dbReference type="ARBA" id="ARBA00077154"/>
    </source>
</evidence>
<dbReference type="GO" id="GO:0008360">
    <property type="term" value="P:regulation of cell shape"/>
    <property type="evidence" value="ECO:0007669"/>
    <property type="project" value="UniProtKB-KW"/>
</dbReference>
<evidence type="ECO:0000256" key="26">
    <source>
        <dbReference type="PROSITE-ProRule" id="PRU00409"/>
    </source>
</evidence>
<feature type="binding site" evidence="24">
    <location>
        <begin position="217"/>
        <end position="224"/>
    </location>
    <ligand>
        <name>ATP</name>
        <dbReference type="ChEBI" id="CHEBI:30616"/>
    </ligand>
</feature>
<keyword evidence="29" id="KW-1185">Reference proteome</keyword>
<reference evidence="28 29" key="1">
    <citation type="submission" date="2018-12" db="EMBL/GenBank/DDBJ databases">
        <title>Complete genome sequence of Flaviflexus salsibiostraticola KCTC 33148.</title>
        <authorList>
            <person name="Bae J.-W."/>
        </authorList>
    </citation>
    <scope>NUCLEOTIDE SEQUENCE [LARGE SCALE GENOMIC DNA]</scope>
    <source>
        <strain evidence="28 29">KCTC 33148</strain>
    </source>
</reference>
<feature type="binding site" evidence="25">
    <location>
        <position position="304"/>
    </location>
    <ligand>
        <name>Mg(2+)</name>
        <dbReference type="ChEBI" id="CHEBI:18420"/>
        <label>1</label>
    </ligand>
</feature>
<keyword evidence="14 22" id="KW-0573">Peptidoglycan synthesis</keyword>
<feature type="binding site" evidence="25">
    <location>
        <position position="318"/>
    </location>
    <ligand>
        <name>Mg(2+)</name>
        <dbReference type="ChEBI" id="CHEBI:18420"/>
        <label>2</label>
    </ligand>
</feature>
<dbReference type="Gene3D" id="3.40.50.20">
    <property type="match status" value="1"/>
</dbReference>
<dbReference type="GO" id="GO:0005829">
    <property type="term" value="C:cytosol"/>
    <property type="evidence" value="ECO:0007669"/>
    <property type="project" value="TreeGrafter"/>
</dbReference>
<keyword evidence="16 22" id="KW-0961">Cell wall biogenesis/degradation</keyword>
<evidence type="ECO:0000256" key="13">
    <source>
        <dbReference type="ARBA" id="ARBA00022960"/>
    </source>
</evidence>
<comment type="function">
    <text evidence="2 22">Cell wall formation.</text>
</comment>
<dbReference type="AlphaFoldDB" id="A0A3Q8WSY5"/>
<accession>A0A3Q8WSY5</accession>
<evidence type="ECO:0000256" key="1">
    <source>
        <dbReference type="ARBA" id="ARBA00001936"/>
    </source>
</evidence>
<comment type="cofactor">
    <cofactor evidence="1">
        <name>Mn(2+)</name>
        <dbReference type="ChEBI" id="CHEBI:29035"/>
    </cofactor>
</comment>
<feature type="binding site" evidence="24">
    <location>
        <begin position="315"/>
        <end position="316"/>
    </location>
    <ligand>
        <name>ATP</name>
        <dbReference type="ChEBI" id="CHEBI:30616"/>
    </ligand>
</feature>
<evidence type="ECO:0000256" key="24">
    <source>
        <dbReference type="PIRSR" id="PIRSR039102-2"/>
    </source>
</evidence>
<dbReference type="NCBIfam" id="NF002528">
    <property type="entry name" value="PRK01966.1-4"/>
    <property type="match status" value="1"/>
</dbReference>
<gene>
    <name evidence="22" type="primary">ddl</name>
    <name evidence="28" type="ORF">EJO69_04135</name>
</gene>
<evidence type="ECO:0000256" key="12">
    <source>
        <dbReference type="ARBA" id="ARBA00022842"/>
    </source>
</evidence>
<evidence type="ECO:0000256" key="22">
    <source>
        <dbReference type="HAMAP-Rule" id="MF_00047"/>
    </source>
</evidence>
<evidence type="ECO:0000256" key="7">
    <source>
        <dbReference type="ARBA" id="ARBA00022490"/>
    </source>
</evidence>
<feature type="binding site" evidence="25">
    <location>
        <position position="316"/>
    </location>
    <ligand>
        <name>Mg(2+)</name>
        <dbReference type="ChEBI" id="CHEBI:18420"/>
        <label>1</label>
    </ligand>
</feature>
<proteinExistence type="inferred from homology"/>
<feature type="domain" description="ATP-grasp" evidence="27">
    <location>
        <begin position="139"/>
        <end position="349"/>
    </location>
</feature>
<comment type="catalytic activity">
    <reaction evidence="17 22">
        <text>2 D-alanine + ATP = D-alanyl-D-alanine + ADP + phosphate + H(+)</text>
        <dbReference type="Rhea" id="RHEA:11224"/>
        <dbReference type="ChEBI" id="CHEBI:15378"/>
        <dbReference type="ChEBI" id="CHEBI:30616"/>
        <dbReference type="ChEBI" id="CHEBI:43474"/>
        <dbReference type="ChEBI" id="CHEBI:57416"/>
        <dbReference type="ChEBI" id="CHEBI:57822"/>
        <dbReference type="ChEBI" id="CHEBI:456216"/>
        <dbReference type="EC" id="6.3.2.4"/>
    </reaction>
</comment>
<dbReference type="HAMAP" id="MF_00047">
    <property type="entry name" value="Dala_Dala_lig"/>
    <property type="match status" value="1"/>
</dbReference>
<evidence type="ECO:0000256" key="25">
    <source>
        <dbReference type="PIRSR" id="PIRSR039102-3"/>
    </source>
</evidence>
<sequence>MKNGSTTRVALIYGGRSGEHPVSCMTAGSVMASIDRDRYEIVPIGIRRDGTWVSGTTDSELLGTGTAEVGPGEPITVSYGTGEFYEGGKSLEIDVAFPLLHGPFGEDGTIQGLFEMAGVKYVGSGVFSSAAVMDKHFTKIILQAAGLPVGPWVLVTRSGWENSREELTDQIAQLRMPLFVKPTRAGSSLGISRIESLDQLDEAIREAQKHDPKVIVEQGLAGREVECAVLGGRGTERARASTVGEIILNNPTSGFYDFESKYVETDGLVLQIPAEIPEDDMERLRTMAVEAFEAVDCEGMARVDFFFDGGDITINEINTIPGFTPYSMYPLLWQKSGMTYAELIDELLTLALERQTGLR</sequence>
<keyword evidence="15 25" id="KW-0464">Manganese</keyword>
<dbReference type="GO" id="GO:0046872">
    <property type="term" value="F:metal ion binding"/>
    <property type="evidence" value="ECO:0007669"/>
    <property type="project" value="UniProtKB-KW"/>
</dbReference>
<feature type="active site" evidence="23">
    <location>
        <position position="19"/>
    </location>
</feature>
<evidence type="ECO:0000256" key="16">
    <source>
        <dbReference type="ARBA" id="ARBA00023316"/>
    </source>
</evidence>
<dbReference type="FunFam" id="3.30.1490.20:FF:000007">
    <property type="entry name" value="D-alanine--D-alanine ligase"/>
    <property type="match status" value="1"/>
</dbReference>
<evidence type="ECO:0000256" key="17">
    <source>
        <dbReference type="ARBA" id="ARBA00047614"/>
    </source>
</evidence>
<evidence type="ECO:0000256" key="20">
    <source>
        <dbReference type="ARBA" id="ARBA00076288"/>
    </source>
</evidence>
<keyword evidence="7 22" id="KW-0963">Cytoplasm</keyword>
<evidence type="ECO:0000256" key="3">
    <source>
        <dbReference type="ARBA" id="ARBA00004496"/>
    </source>
</evidence>
<keyword evidence="9 25" id="KW-0479">Metal-binding</keyword>
<dbReference type="PROSITE" id="PS00844">
    <property type="entry name" value="DALA_DALA_LIGASE_2"/>
    <property type="match status" value="1"/>
</dbReference>
<evidence type="ECO:0000256" key="11">
    <source>
        <dbReference type="ARBA" id="ARBA00022840"/>
    </source>
</evidence>
<evidence type="ECO:0000256" key="2">
    <source>
        <dbReference type="ARBA" id="ARBA00003921"/>
    </source>
</evidence>
<feature type="binding site" evidence="24">
    <location>
        <position position="135"/>
    </location>
    <ligand>
        <name>ATP</name>
        <dbReference type="ChEBI" id="CHEBI:30616"/>
    </ligand>
</feature>
<dbReference type="KEGG" id="fsl:EJO69_04135"/>
<evidence type="ECO:0000256" key="4">
    <source>
        <dbReference type="ARBA" id="ARBA00004752"/>
    </source>
</evidence>
<dbReference type="PROSITE" id="PS00843">
    <property type="entry name" value="DALA_DALA_LIGASE_1"/>
    <property type="match status" value="1"/>
</dbReference>
<dbReference type="Pfam" id="PF01820">
    <property type="entry name" value="Dala_Dala_lig_N"/>
    <property type="match status" value="1"/>
</dbReference>
<dbReference type="Gene3D" id="3.30.1490.20">
    <property type="entry name" value="ATP-grasp fold, A domain"/>
    <property type="match status" value="1"/>
</dbReference>
<dbReference type="InterPro" id="IPR011127">
    <property type="entry name" value="Dala_Dala_lig_N"/>
</dbReference>
<dbReference type="PROSITE" id="PS50975">
    <property type="entry name" value="ATP_GRASP"/>
    <property type="match status" value="1"/>
</dbReference>
<dbReference type="Gene3D" id="3.30.470.20">
    <property type="entry name" value="ATP-grasp fold, B domain"/>
    <property type="match status" value="1"/>
</dbReference>
<feature type="binding site" evidence="25">
    <location>
        <position position="316"/>
    </location>
    <ligand>
        <name>Mg(2+)</name>
        <dbReference type="ChEBI" id="CHEBI:18420"/>
        <label>2</label>
    </ligand>
</feature>
<evidence type="ECO:0000313" key="28">
    <source>
        <dbReference type="EMBL" id="AZN29586.1"/>
    </source>
</evidence>
<keyword evidence="11 26" id="KW-0067">ATP-binding</keyword>
<comment type="cofactor">
    <cofactor evidence="25">
        <name>Mg(2+)</name>
        <dbReference type="ChEBI" id="CHEBI:18420"/>
    </cofactor>
    <cofactor evidence="25">
        <name>Mn(2+)</name>
        <dbReference type="ChEBI" id="CHEBI:29035"/>
    </cofactor>
    <text evidence="25">Binds 2 magnesium or manganese ions per subunit.</text>
</comment>
<evidence type="ECO:0000313" key="29">
    <source>
        <dbReference type="Proteomes" id="UP000270021"/>
    </source>
</evidence>
<feature type="active site" evidence="23">
    <location>
        <position position="327"/>
    </location>
</feature>
<dbReference type="OrthoDB" id="9813261at2"/>
<evidence type="ECO:0000256" key="19">
    <source>
        <dbReference type="ARBA" id="ARBA00068427"/>
    </source>
</evidence>
<comment type="pathway">
    <text evidence="4 22">Cell wall biogenesis; peptidoglycan biosynthesis.</text>
</comment>
<keyword evidence="13 22" id="KW-0133">Cell shape</keyword>
<feature type="active site" evidence="23">
    <location>
        <position position="187"/>
    </location>
</feature>
<dbReference type="NCBIfam" id="TIGR01205">
    <property type="entry name" value="D_ala_D_alaTIGR"/>
    <property type="match status" value="1"/>
</dbReference>
<evidence type="ECO:0000256" key="23">
    <source>
        <dbReference type="PIRSR" id="PIRSR039102-1"/>
    </source>
</evidence>
<keyword evidence="12 25" id="KW-0460">Magnesium</keyword>
<dbReference type="GO" id="GO:0009252">
    <property type="term" value="P:peptidoglycan biosynthetic process"/>
    <property type="evidence" value="ECO:0007669"/>
    <property type="project" value="UniProtKB-UniRule"/>
</dbReference>
<dbReference type="PANTHER" id="PTHR23132">
    <property type="entry name" value="D-ALANINE--D-ALANINE LIGASE"/>
    <property type="match status" value="1"/>
</dbReference>
<dbReference type="InterPro" id="IPR016185">
    <property type="entry name" value="PreATP-grasp_dom_sf"/>
</dbReference>
<dbReference type="UniPathway" id="UPA00219"/>
<evidence type="ECO:0000256" key="15">
    <source>
        <dbReference type="ARBA" id="ARBA00023211"/>
    </source>
</evidence>
<dbReference type="Pfam" id="PF07478">
    <property type="entry name" value="Dala_Dala_lig_C"/>
    <property type="match status" value="1"/>
</dbReference>
<dbReference type="SUPFAM" id="SSF56059">
    <property type="entry name" value="Glutathione synthetase ATP-binding domain-like"/>
    <property type="match status" value="1"/>
</dbReference>
<dbReference type="EC" id="6.3.2.4" evidence="6 22"/>
<evidence type="ECO:0000256" key="10">
    <source>
        <dbReference type="ARBA" id="ARBA00022741"/>
    </source>
</evidence>
<comment type="subcellular location">
    <subcellularLocation>
        <location evidence="3 22">Cytoplasm</location>
    </subcellularLocation>
</comment>
<evidence type="ECO:0000256" key="8">
    <source>
        <dbReference type="ARBA" id="ARBA00022598"/>
    </source>
</evidence>
<comment type="pathway">
    <text evidence="18">Glycan biosynthesis.</text>
</comment>
<evidence type="ECO:0000256" key="6">
    <source>
        <dbReference type="ARBA" id="ARBA00012216"/>
    </source>
</evidence>
<dbReference type="GO" id="GO:0008716">
    <property type="term" value="F:D-alanine-D-alanine ligase activity"/>
    <property type="evidence" value="ECO:0007669"/>
    <property type="project" value="UniProtKB-UniRule"/>
</dbReference>
<dbReference type="EMBL" id="CP034438">
    <property type="protein sequence ID" value="AZN29586.1"/>
    <property type="molecule type" value="Genomic_DNA"/>
</dbReference>
<feature type="binding site" evidence="24">
    <location>
        <begin position="187"/>
        <end position="188"/>
    </location>
    <ligand>
        <name>ATP</name>
        <dbReference type="ChEBI" id="CHEBI:30616"/>
    </ligand>
</feature>
<evidence type="ECO:0000256" key="14">
    <source>
        <dbReference type="ARBA" id="ARBA00022984"/>
    </source>
</evidence>
<evidence type="ECO:0000256" key="18">
    <source>
        <dbReference type="ARBA" id="ARBA00060592"/>
    </source>
</evidence>
<dbReference type="InterPro" id="IPR005905">
    <property type="entry name" value="D_ala_D_ala"/>
</dbReference>
<dbReference type="GO" id="GO:0071555">
    <property type="term" value="P:cell wall organization"/>
    <property type="evidence" value="ECO:0007669"/>
    <property type="project" value="UniProtKB-KW"/>
</dbReference>
<dbReference type="SUPFAM" id="SSF52440">
    <property type="entry name" value="PreATP-grasp domain"/>
    <property type="match status" value="1"/>
</dbReference>
<dbReference type="InterPro" id="IPR011095">
    <property type="entry name" value="Dala_Dala_lig_C"/>
</dbReference>
<feature type="binding site" evidence="24">
    <location>
        <begin position="179"/>
        <end position="181"/>
    </location>
    <ligand>
        <name>ATP</name>
        <dbReference type="ChEBI" id="CHEBI:30616"/>
    </ligand>
</feature>
<name>A0A3Q8WSY5_9ACTO</name>
<protein>
    <recommendedName>
        <fullName evidence="19 22">D-alanine--D-alanine ligase</fullName>
        <ecNumber evidence="6 22">6.3.2.4</ecNumber>
    </recommendedName>
    <alternativeName>
        <fullName evidence="21 22">D-Ala-D-Ala ligase</fullName>
    </alternativeName>
    <alternativeName>
        <fullName evidence="20 22">D-alanylalanine synthetase</fullName>
    </alternativeName>
</protein>
<evidence type="ECO:0000259" key="27">
    <source>
        <dbReference type="PROSITE" id="PS50975"/>
    </source>
</evidence>
<dbReference type="GO" id="GO:0005524">
    <property type="term" value="F:ATP binding"/>
    <property type="evidence" value="ECO:0007669"/>
    <property type="project" value="UniProtKB-UniRule"/>
</dbReference>
<evidence type="ECO:0000256" key="5">
    <source>
        <dbReference type="ARBA" id="ARBA00010871"/>
    </source>
</evidence>
<dbReference type="PANTHER" id="PTHR23132:SF25">
    <property type="entry name" value="D-ALANINE--D-ALANINE LIGASE A"/>
    <property type="match status" value="1"/>
</dbReference>
<dbReference type="InterPro" id="IPR013815">
    <property type="entry name" value="ATP_grasp_subdomain_1"/>
</dbReference>
<keyword evidence="8 22" id="KW-0436">Ligase</keyword>
<dbReference type="Proteomes" id="UP000270021">
    <property type="component" value="Chromosome"/>
</dbReference>
<organism evidence="28 29">
    <name type="scientific">Flaviflexus salsibiostraticola</name>
    <dbReference type="NCBI Taxonomy" id="1282737"/>
    <lineage>
        <taxon>Bacteria</taxon>
        <taxon>Bacillati</taxon>
        <taxon>Actinomycetota</taxon>
        <taxon>Actinomycetes</taxon>
        <taxon>Actinomycetales</taxon>
        <taxon>Actinomycetaceae</taxon>
        <taxon>Flaviflexus</taxon>
    </lineage>
</organism>
<keyword evidence="10 24" id="KW-0547">Nucleotide-binding</keyword>
<comment type="similarity">
    <text evidence="5 22">Belongs to the D-alanine--D-alanine ligase family.</text>
</comment>
<evidence type="ECO:0000256" key="9">
    <source>
        <dbReference type="ARBA" id="ARBA00022723"/>
    </source>
</evidence>
<dbReference type="InterPro" id="IPR000291">
    <property type="entry name" value="D-Ala_lig_Van_CS"/>
</dbReference>
<dbReference type="PIRSF" id="PIRSF039102">
    <property type="entry name" value="Ddl/VanB"/>
    <property type="match status" value="1"/>
</dbReference>
<dbReference type="RefSeq" id="WP_126039579.1">
    <property type="nucleotide sequence ID" value="NZ_CP034438.1"/>
</dbReference>